<evidence type="ECO:0000313" key="6">
    <source>
        <dbReference type="Proteomes" id="UP000302139"/>
    </source>
</evidence>
<dbReference type="EMBL" id="BJHY01000001">
    <property type="protein sequence ID" value="GDY79153.1"/>
    <property type="molecule type" value="Genomic_DNA"/>
</dbReference>
<comment type="caution">
    <text evidence="3">The sequence shown here is derived from an EMBL/GenBank/DDBJ whole genome shotgun (WGS) entry which is preliminary data.</text>
</comment>
<sequence length="144" mass="15747">MSTKPRRESPLPTEDVRSLTAAFDGDLRNVTDARLAAEGFLRTLARASPPTSPECEHDVLLVVNELAANAVQYAPGPFTLRMRTTFDGVHVTLRDTSTTRPAPRPFHPSRGGGGIGWHLVQSLCTQVSVVVHPEGKDIHVFLPW</sequence>
<dbReference type="Proteomes" id="UP000299211">
    <property type="component" value="Unassembled WGS sequence"/>
</dbReference>
<evidence type="ECO:0000256" key="1">
    <source>
        <dbReference type="ARBA" id="ARBA00022527"/>
    </source>
</evidence>
<dbReference type="GeneID" id="41538207"/>
<dbReference type="Pfam" id="PF13581">
    <property type="entry name" value="HATPase_c_2"/>
    <property type="match status" value="1"/>
</dbReference>
<reference evidence="4 5" key="1">
    <citation type="submission" date="2019-04" db="EMBL/GenBank/DDBJ databases">
        <title>Draft genome sequences of Streptomyces avermitilis ATCC 31267.</title>
        <authorList>
            <person name="Komaki H."/>
            <person name="Tamura T."/>
            <person name="Hosoyama A."/>
        </authorList>
    </citation>
    <scope>NUCLEOTIDE SEQUENCE [LARGE SCALE GENOMIC DNA]</scope>
    <source>
        <strain evidence="4 5">ATCC 31267</strain>
    </source>
</reference>
<keyword evidence="1" id="KW-0808">Transferase</keyword>
<keyword evidence="3" id="KW-0547">Nucleotide-binding</keyword>
<dbReference type="AlphaFoldDB" id="A0A4D4LGP9"/>
<dbReference type="GO" id="GO:0004674">
    <property type="term" value="F:protein serine/threonine kinase activity"/>
    <property type="evidence" value="ECO:0007669"/>
    <property type="project" value="UniProtKB-KW"/>
</dbReference>
<dbReference type="SUPFAM" id="SSF55874">
    <property type="entry name" value="ATPase domain of HSP90 chaperone/DNA topoisomerase II/histidine kinase"/>
    <property type="match status" value="1"/>
</dbReference>
<dbReference type="PANTHER" id="PTHR35526:SF3">
    <property type="entry name" value="ANTI-SIGMA-F FACTOR RSBW"/>
    <property type="match status" value="1"/>
</dbReference>
<reference evidence="3 6" key="2">
    <citation type="submission" date="2019-04" db="EMBL/GenBank/DDBJ databases">
        <title>Draft genome sequences of Streptomyces avermitilis NBRC 14893.</title>
        <authorList>
            <person name="Komaki H."/>
            <person name="Tamura T."/>
            <person name="Hosoyama A."/>
        </authorList>
    </citation>
    <scope>NUCLEOTIDE SEQUENCE [LARGE SCALE GENOMIC DNA]</scope>
    <source>
        <strain evidence="3 6">NBRC 14893</strain>
    </source>
</reference>
<dbReference type="CDD" id="cd16936">
    <property type="entry name" value="HATPase_RsbW-like"/>
    <property type="match status" value="1"/>
</dbReference>
<dbReference type="OMA" id="GGIGWHL"/>
<keyword evidence="1" id="KW-0723">Serine/threonine-protein kinase</keyword>
<dbReference type="Gene3D" id="3.30.565.10">
    <property type="entry name" value="Histidine kinase-like ATPase, C-terminal domain"/>
    <property type="match status" value="1"/>
</dbReference>
<dbReference type="STRING" id="33903.AQJ43_11015"/>
<proteinExistence type="predicted"/>
<evidence type="ECO:0000259" key="2">
    <source>
        <dbReference type="Pfam" id="PF13581"/>
    </source>
</evidence>
<keyword evidence="1" id="KW-0418">Kinase</keyword>
<name>A0A4D4LGP9_STRAX</name>
<keyword evidence="3" id="KW-0067">ATP-binding</keyword>
<dbReference type="PANTHER" id="PTHR35526">
    <property type="entry name" value="ANTI-SIGMA-F FACTOR RSBW-RELATED"/>
    <property type="match status" value="1"/>
</dbReference>
<evidence type="ECO:0000313" key="3">
    <source>
        <dbReference type="EMBL" id="GDY60771.1"/>
    </source>
</evidence>
<dbReference type="GO" id="GO:0005524">
    <property type="term" value="F:ATP binding"/>
    <property type="evidence" value="ECO:0007669"/>
    <property type="project" value="UniProtKB-KW"/>
</dbReference>
<dbReference type="InterPro" id="IPR036890">
    <property type="entry name" value="HATPase_C_sf"/>
</dbReference>
<dbReference type="RefSeq" id="WP_010982538.1">
    <property type="nucleotide sequence ID" value="NZ_BAABTN010000054.1"/>
</dbReference>
<protein>
    <submittedName>
        <fullName evidence="3">ATP-binding protein</fullName>
    </submittedName>
</protein>
<dbReference type="InterPro" id="IPR050267">
    <property type="entry name" value="Anti-sigma-factor_SerPK"/>
</dbReference>
<evidence type="ECO:0000313" key="5">
    <source>
        <dbReference type="Proteomes" id="UP000299211"/>
    </source>
</evidence>
<dbReference type="InterPro" id="IPR003594">
    <property type="entry name" value="HATPase_dom"/>
</dbReference>
<dbReference type="EMBL" id="BJHX01000001">
    <property type="protein sequence ID" value="GDY60771.1"/>
    <property type="molecule type" value="Genomic_DNA"/>
</dbReference>
<gene>
    <name evidence="3" type="ORF">SAV14893_001640</name>
    <name evidence="4" type="ORF">SAV31267_086380</name>
</gene>
<evidence type="ECO:0000313" key="4">
    <source>
        <dbReference type="EMBL" id="GDY79153.1"/>
    </source>
</evidence>
<feature type="domain" description="Histidine kinase/HSP90-like ATPase" evidence="2">
    <location>
        <begin position="27"/>
        <end position="138"/>
    </location>
</feature>
<dbReference type="Proteomes" id="UP000302139">
    <property type="component" value="Unassembled WGS sequence"/>
</dbReference>
<accession>A0A4D4LGP9</accession>
<organism evidence="3 6">
    <name type="scientific">Streptomyces avermitilis</name>
    <dbReference type="NCBI Taxonomy" id="33903"/>
    <lineage>
        <taxon>Bacteria</taxon>
        <taxon>Bacillati</taxon>
        <taxon>Actinomycetota</taxon>
        <taxon>Actinomycetes</taxon>
        <taxon>Kitasatosporales</taxon>
        <taxon>Streptomycetaceae</taxon>
        <taxon>Streptomyces</taxon>
    </lineage>
</organism>